<dbReference type="Gene3D" id="3.40.920.10">
    <property type="entry name" value="Pyruvate-ferredoxin oxidoreductase, PFOR, domain III"/>
    <property type="match status" value="1"/>
</dbReference>
<evidence type="ECO:0000313" key="3">
    <source>
        <dbReference type="EMBL" id="VAX16633.1"/>
    </source>
</evidence>
<dbReference type="InterPro" id="IPR017900">
    <property type="entry name" value="4Fe4S_Fe_S_CS"/>
</dbReference>
<dbReference type="PANTHER" id="PTHR43366:SF1">
    <property type="entry name" value="PYRUVATE SYNTHASE SUBUNIT PORC"/>
    <property type="match status" value="1"/>
</dbReference>
<dbReference type="Pfam" id="PF12838">
    <property type="entry name" value="Fer4_7"/>
    <property type="match status" value="1"/>
</dbReference>
<protein>
    <submittedName>
        <fullName evidence="3">Pyruvate:ferredoxin oxidoreductase, gamma subunit / Pyruvate:ferredoxin oxidoreductase, delta subunit</fullName>
        <ecNumber evidence="3">1.2.7.1</ecNumber>
    </submittedName>
</protein>
<dbReference type="SUPFAM" id="SSF54862">
    <property type="entry name" value="4Fe-4S ferredoxins"/>
    <property type="match status" value="1"/>
</dbReference>
<dbReference type="InterPro" id="IPR019752">
    <property type="entry name" value="Pyrv/ketoisovalerate_OxRed_cat"/>
</dbReference>
<dbReference type="PROSITE" id="PS00198">
    <property type="entry name" value="4FE4S_FER_1"/>
    <property type="match status" value="1"/>
</dbReference>
<feature type="domain" description="4Fe-4S ferredoxin-type" evidence="2">
    <location>
        <begin position="247"/>
        <end position="276"/>
    </location>
</feature>
<feature type="domain" description="4Fe-4S ferredoxin-type" evidence="2">
    <location>
        <begin position="286"/>
        <end position="315"/>
    </location>
</feature>
<evidence type="ECO:0000259" key="2">
    <source>
        <dbReference type="PROSITE" id="PS51379"/>
    </source>
</evidence>
<dbReference type="GO" id="GO:0019164">
    <property type="term" value="F:pyruvate synthase activity"/>
    <property type="evidence" value="ECO:0007669"/>
    <property type="project" value="UniProtKB-EC"/>
</dbReference>
<sequence length="329" mass="36286">MTELPIVNDLGFFEIRMESIGGFGANLAGKILGEAGILGMGFNGSNFSSYGSEKKGSPVKAFVRFCKSDVAVRVNSPVTEPHILVIFVETMLGYPGIMSGAGKDTTVIINTASGPDEARDKLKLQCGTVVTIDAMKIAVEEKTRVNTALLGTIAAVSGFIDPEAIKDFIKYNLGKKYAFLIEPNLKTFDRGCVEFEKKYFDDDGEYPAQPYRRDGQALGYMNQPMGGIIKTPANSIHKDLTVSRMGWIPVLLKSKCTSCGECDITCPDYCFDWIKQENKKGKQVQILEKIDYIHCKGCLRCVEICKFDALVSKVEYEVDHKIIEDGFTD</sequence>
<keyword evidence="1 3" id="KW-0560">Oxidoreductase</keyword>
<dbReference type="NCBIfam" id="TIGR02175">
    <property type="entry name" value="PorC_KorC"/>
    <property type="match status" value="1"/>
</dbReference>
<dbReference type="InterPro" id="IPR002869">
    <property type="entry name" value="Pyrv_flavodox_OxRed_cen"/>
</dbReference>
<gene>
    <name evidence="3" type="ORF">MNBD_NITROSPINAE04-607</name>
</gene>
<dbReference type="AlphaFoldDB" id="A0A3B1BWF8"/>
<dbReference type="Pfam" id="PF01558">
    <property type="entry name" value="POR"/>
    <property type="match status" value="1"/>
</dbReference>
<dbReference type="InterPro" id="IPR017896">
    <property type="entry name" value="4Fe4S_Fe-S-bd"/>
</dbReference>
<dbReference type="PANTHER" id="PTHR43366">
    <property type="entry name" value="PYRUVATE SYNTHASE SUBUNIT PORC"/>
    <property type="match status" value="1"/>
</dbReference>
<dbReference type="InterPro" id="IPR011894">
    <property type="entry name" value="PorC_KorC"/>
</dbReference>
<accession>A0A3B1BWF8</accession>
<name>A0A3B1BWF8_9ZZZZ</name>
<dbReference type="EMBL" id="UOGA01000072">
    <property type="protein sequence ID" value="VAX16633.1"/>
    <property type="molecule type" value="Genomic_DNA"/>
</dbReference>
<reference evidence="3" key="1">
    <citation type="submission" date="2018-06" db="EMBL/GenBank/DDBJ databases">
        <authorList>
            <person name="Zhirakovskaya E."/>
        </authorList>
    </citation>
    <scope>NUCLEOTIDE SEQUENCE</scope>
</reference>
<dbReference type="InterPro" id="IPR051626">
    <property type="entry name" value="Oxidoreductase_gamma_subunit"/>
</dbReference>
<dbReference type="Gene3D" id="3.30.70.3270">
    <property type="match status" value="1"/>
</dbReference>
<dbReference type="SUPFAM" id="SSF53323">
    <property type="entry name" value="Pyruvate-ferredoxin oxidoreductase, PFOR, domain III"/>
    <property type="match status" value="1"/>
</dbReference>
<organism evidence="3">
    <name type="scientific">hydrothermal vent metagenome</name>
    <dbReference type="NCBI Taxonomy" id="652676"/>
    <lineage>
        <taxon>unclassified sequences</taxon>
        <taxon>metagenomes</taxon>
        <taxon>ecological metagenomes</taxon>
    </lineage>
</organism>
<keyword evidence="3" id="KW-0670">Pyruvate</keyword>
<evidence type="ECO:0000256" key="1">
    <source>
        <dbReference type="ARBA" id="ARBA00023002"/>
    </source>
</evidence>
<dbReference type="PROSITE" id="PS51379">
    <property type="entry name" value="4FE4S_FER_2"/>
    <property type="match status" value="2"/>
</dbReference>
<proteinExistence type="predicted"/>
<dbReference type="EC" id="1.2.7.1" evidence="3"/>